<dbReference type="EnsemblMetazoa" id="XM_026441317">
    <property type="protein sequence ID" value="XP_026297102"/>
    <property type="gene ID" value="LOC107964680"/>
</dbReference>
<proteinExistence type="predicted"/>
<sequence length="96" mass="10871">MGIFSDQKFKSEIHFYSYPINSMWSASSHGRSLEAFYKGTIPTYTSVHQHPSVNTAGEHRIRTLEVLSLTTCRACLATGNVFDQPGFVRMMLEDHT</sequence>
<accession>A0A8B8GZF1</accession>
<dbReference type="KEGG" id="ame:107964680"/>
<reference evidence="1" key="1">
    <citation type="submission" date="2021-01" db="UniProtKB">
        <authorList>
            <consortium name="EnsemblMetazoa"/>
        </authorList>
    </citation>
    <scope>IDENTIFICATION</scope>
    <source>
        <strain evidence="1">DH4</strain>
    </source>
</reference>
<evidence type="ECO:0000313" key="3">
    <source>
        <dbReference type="RefSeq" id="XP_026297102.1"/>
    </source>
</evidence>
<dbReference type="AlphaFoldDB" id="A0A7M7L7U6"/>
<keyword evidence="2" id="KW-1185">Reference proteome</keyword>
<accession>A0A7M7L7U6</accession>
<dbReference type="Proteomes" id="UP000005203">
    <property type="component" value="Linkage group LG6"/>
</dbReference>
<dbReference type="RefSeq" id="XP_026297102.1">
    <property type="nucleotide sequence ID" value="XM_026441317.1"/>
</dbReference>
<evidence type="ECO:0000313" key="1">
    <source>
        <dbReference type="EnsemblMetazoa" id="XP_026297102"/>
    </source>
</evidence>
<gene>
    <name evidence="3" type="primary">LOC107964680</name>
</gene>
<name>A0A7M7L7U6_APIME</name>
<evidence type="ECO:0000313" key="2">
    <source>
        <dbReference type="Proteomes" id="UP000005203"/>
    </source>
</evidence>
<reference evidence="3" key="2">
    <citation type="submission" date="2025-04" db="UniProtKB">
        <authorList>
            <consortium name="RefSeq"/>
        </authorList>
    </citation>
    <scope>IDENTIFICATION</scope>
    <source>
        <strain evidence="3">DH4</strain>
        <tissue evidence="3">Whole body</tissue>
    </source>
</reference>
<organism evidence="1">
    <name type="scientific">Apis mellifera</name>
    <name type="common">Honeybee</name>
    <dbReference type="NCBI Taxonomy" id="7460"/>
    <lineage>
        <taxon>Eukaryota</taxon>
        <taxon>Metazoa</taxon>
        <taxon>Ecdysozoa</taxon>
        <taxon>Arthropoda</taxon>
        <taxon>Hexapoda</taxon>
        <taxon>Insecta</taxon>
        <taxon>Pterygota</taxon>
        <taxon>Neoptera</taxon>
        <taxon>Endopterygota</taxon>
        <taxon>Hymenoptera</taxon>
        <taxon>Apocrita</taxon>
        <taxon>Aculeata</taxon>
        <taxon>Apoidea</taxon>
        <taxon>Anthophila</taxon>
        <taxon>Apidae</taxon>
        <taxon>Apis</taxon>
    </lineage>
</organism>
<dbReference type="GeneID" id="107964680"/>
<protein>
    <submittedName>
        <fullName evidence="3">Uncharacterized protein LOC107964680</fullName>
    </submittedName>
</protein>